<reference evidence="12 13" key="1">
    <citation type="submission" date="2018-10" db="EMBL/GenBank/DDBJ databases">
        <title>Genomic Encyclopedia of Archaeal and Bacterial Type Strains, Phase II (KMG-II): from individual species to whole genera.</title>
        <authorList>
            <person name="Goeker M."/>
        </authorList>
    </citation>
    <scope>NUCLEOTIDE SEQUENCE [LARGE SCALE GENOMIC DNA]</scope>
    <source>
        <strain evidence="12 13">DSM 16510</strain>
    </source>
</reference>
<dbReference type="SUPFAM" id="SSF102114">
    <property type="entry name" value="Radical SAM enzymes"/>
    <property type="match status" value="1"/>
</dbReference>
<gene>
    <name evidence="12" type="ORF">BCF55_1906</name>
</gene>
<feature type="domain" description="Radical SAM core" evidence="11">
    <location>
        <begin position="86"/>
        <end position="314"/>
    </location>
</feature>
<dbReference type="RefSeq" id="WP_121013076.1">
    <property type="nucleotide sequence ID" value="NZ_RCCJ01000001.1"/>
</dbReference>
<evidence type="ECO:0000256" key="2">
    <source>
        <dbReference type="ARBA" id="ARBA00001966"/>
    </source>
</evidence>
<dbReference type="EMBL" id="RCCJ01000001">
    <property type="protein sequence ID" value="RLJ71600.1"/>
    <property type="molecule type" value="Genomic_DNA"/>
</dbReference>
<feature type="binding site" evidence="10">
    <location>
        <position position="107"/>
    </location>
    <ligand>
        <name>[4Fe-4S] cluster</name>
        <dbReference type="ChEBI" id="CHEBI:49883"/>
        <note>4Fe-4S-S-AdoMet</note>
    </ligand>
</feature>
<dbReference type="GO" id="GO:0051539">
    <property type="term" value="F:4 iron, 4 sulfur cluster binding"/>
    <property type="evidence" value="ECO:0007669"/>
    <property type="project" value="UniProtKB-KW"/>
</dbReference>
<dbReference type="NCBIfam" id="TIGR00238">
    <property type="entry name" value="KamA family radical SAM protein"/>
    <property type="match status" value="1"/>
</dbReference>
<evidence type="ECO:0000256" key="8">
    <source>
        <dbReference type="ARBA" id="ARBA00023004"/>
    </source>
</evidence>
<dbReference type="Proteomes" id="UP000267841">
    <property type="component" value="Unassembled WGS sequence"/>
</dbReference>
<protein>
    <submittedName>
        <fullName evidence="12">L-lysine 2,3-aminomutase</fullName>
    </submittedName>
</protein>
<feature type="binding site" evidence="10">
    <location>
        <position position="104"/>
    </location>
    <ligand>
        <name>[4Fe-4S] cluster</name>
        <dbReference type="ChEBI" id="CHEBI:49883"/>
        <note>4Fe-4S-S-AdoMet</note>
    </ligand>
</feature>
<dbReference type="InterPro" id="IPR013785">
    <property type="entry name" value="Aldolase_TIM"/>
</dbReference>
<keyword evidence="13" id="KW-1185">Reference proteome</keyword>
<keyword evidence="9 10" id="KW-0411">Iron-sulfur</keyword>
<dbReference type="SFLD" id="SFLDS00029">
    <property type="entry name" value="Radical_SAM"/>
    <property type="match status" value="1"/>
</dbReference>
<dbReference type="CDD" id="cd01335">
    <property type="entry name" value="Radical_SAM"/>
    <property type="match status" value="1"/>
</dbReference>
<evidence type="ECO:0000259" key="11">
    <source>
        <dbReference type="PROSITE" id="PS51918"/>
    </source>
</evidence>
<dbReference type="OrthoDB" id="9768064at2"/>
<dbReference type="PANTHER" id="PTHR30538">
    <property type="entry name" value="LYSINE 2,3-AMINOMUTASE-RELATED"/>
    <property type="match status" value="1"/>
</dbReference>
<evidence type="ECO:0000256" key="3">
    <source>
        <dbReference type="ARBA" id="ARBA00008703"/>
    </source>
</evidence>
<evidence type="ECO:0000256" key="4">
    <source>
        <dbReference type="ARBA" id="ARBA00022485"/>
    </source>
</evidence>
<dbReference type="SFLD" id="SFLDG01070">
    <property type="entry name" value="PLP-dependent"/>
    <property type="match status" value="1"/>
</dbReference>
<dbReference type="InterPro" id="IPR007197">
    <property type="entry name" value="rSAM"/>
</dbReference>
<comment type="cofactor">
    <cofactor evidence="2">
        <name>[4Fe-4S] cluster</name>
        <dbReference type="ChEBI" id="CHEBI:49883"/>
    </cofactor>
</comment>
<dbReference type="Gene3D" id="3.20.20.70">
    <property type="entry name" value="Aldolase class I"/>
    <property type="match status" value="1"/>
</dbReference>
<dbReference type="GO" id="GO:0003824">
    <property type="term" value="F:catalytic activity"/>
    <property type="evidence" value="ECO:0007669"/>
    <property type="project" value="InterPro"/>
</dbReference>
<dbReference type="PANTHER" id="PTHR30538:SF0">
    <property type="entry name" value="L-LYSINE 2,3-AMINOMUTASE AQ_1632-RELATED"/>
    <property type="match status" value="1"/>
</dbReference>
<dbReference type="AlphaFoldDB" id="A0A497XTU0"/>
<keyword evidence="5" id="KW-0949">S-adenosyl-L-methionine</keyword>
<sequence length="376" mass="43743">MNKKVKYIIKLESIPELKEQEKKELAKVTSKFAFRTNDYYNSLINWEDPEDPIRRIVIPTTEELDVWGRLDASNESKYMKVHGLEHKYPDTALLLVTDVCGIYCRFCFRKRLFMNDNDEVARDVSEGIEYIRNHPEINNVLLTGGDPLVLATFKLEKTLKSLADIPHVRIVRIGSKMLAANPFRVLNDSSLLKLFEWFNTETGKKLYLMNHFNHPRELTREAKEAVSLIQKTGTTLTNQTPILRGINDAPEVLRDLLEELSFIGVPPYYVFQCRPTAGNKTYSTKIEETIDLVETVRAKVSGLAARVRYVMSHETGKIEILGKTEEFVFFRYHRSADPENAGRFLIFRRNPEAYWFDDYTELVDEYKAELEEEYSF</sequence>
<evidence type="ECO:0000256" key="1">
    <source>
        <dbReference type="ARBA" id="ARBA00001933"/>
    </source>
</evidence>
<evidence type="ECO:0000256" key="7">
    <source>
        <dbReference type="ARBA" id="ARBA00022898"/>
    </source>
</evidence>
<keyword evidence="7" id="KW-0663">Pyridoxal phosphate</keyword>
<dbReference type="GO" id="GO:0046872">
    <property type="term" value="F:metal ion binding"/>
    <property type="evidence" value="ECO:0007669"/>
    <property type="project" value="UniProtKB-KW"/>
</dbReference>
<keyword evidence="8" id="KW-0408">Iron</keyword>
<comment type="caution">
    <text evidence="12">The sequence shown here is derived from an EMBL/GenBank/DDBJ whole genome shotgun (WGS) entry which is preliminary data.</text>
</comment>
<dbReference type="InterPro" id="IPR003739">
    <property type="entry name" value="Lys_aminomutase/Glu_NH3_mut"/>
</dbReference>
<evidence type="ECO:0000256" key="5">
    <source>
        <dbReference type="ARBA" id="ARBA00022691"/>
    </source>
</evidence>
<comment type="cofactor">
    <cofactor evidence="1">
        <name>pyridoxal 5'-phosphate</name>
        <dbReference type="ChEBI" id="CHEBI:597326"/>
    </cofactor>
</comment>
<accession>A0A497XTU0</accession>
<evidence type="ECO:0000256" key="6">
    <source>
        <dbReference type="ARBA" id="ARBA00022723"/>
    </source>
</evidence>
<evidence type="ECO:0000313" key="12">
    <source>
        <dbReference type="EMBL" id="RLJ71600.1"/>
    </source>
</evidence>
<dbReference type="PIRSF" id="PIRSF004911">
    <property type="entry name" value="DUF160"/>
    <property type="match status" value="1"/>
</dbReference>
<keyword evidence="6 10" id="KW-0479">Metal-binding</keyword>
<name>A0A497XTU0_9AQUI</name>
<keyword evidence="4 10" id="KW-0004">4Fe-4S</keyword>
<organism evidence="12 13">
    <name type="scientific">Hydrogenivirga caldilitoris</name>
    <dbReference type="NCBI Taxonomy" id="246264"/>
    <lineage>
        <taxon>Bacteria</taxon>
        <taxon>Pseudomonadati</taxon>
        <taxon>Aquificota</taxon>
        <taxon>Aquificia</taxon>
        <taxon>Aquificales</taxon>
        <taxon>Aquificaceae</taxon>
        <taxon>Hydrogenivirga</taxon>
    </lineage>
</organism>
<comment type="similarity">
    <text evidence="3">Belongs to the radical SAM superfamily. KamA family.</text>
</comment>
<feature type="binding site" evidence="10">
    <location>
        <position position="100"/>
    </location>
    <ligand>
        <name>[4Fe-4S] cluster</name>
        <dbReference type="ChEBI" id="CHEBI:49883"/>
        <note>4Fe-4S-S-AdoMet</note>
    </ligand>
</feature>
<proteinExistence type="inferred from homology"/>
<dbReference type="PROSITE" id="PS51918">
    <property type="entry name" value="RADICAL_SAM"/>
    <property type="match status" value="1"/>
</dbReference>
<evidence type="ECO:0000256" key="10">
    <source>
        <dbReference type="PIRSR" id="PIRSR004911-1"/>
    </source>
</evidence>
<dbReference type="InterPro" id="IPR058240">
    <property type="entry name" value="rSAM_sf"/>
</dbReference>
<dbReference type="Pfam" id="PF04055">
    <property type="entry name" value="Radical_SAM"/>
    <property type="match status" value="1"/>
</dbReference>
<evidence type="ECO:0000256" key="9">
    <source>
        <dbReference type="ARBA" id="ARBA00023014"/>
    </source>
</evidence>
<evidence type="ECO:0000313" key="13">
    <source>
        <dbReference type="Proteomes" id="UP000267841"/>
    </source>
</evidence>